<dbReference type="AlphaFoldDB" id="A0A3N2C1Y9"/>
<dbReference type="InterPro" id="IPR017961">
    <property type="entry name" value="DNA_pol_Y-fam_little_finger"/>
</dbReference>
<dbReference type="GO" id="GO:0006281">
    <property type="term" value="P:DNA repair"/>
    <property type="evidence" value="ECO:0007669"/>
    <property type="project" value="UniProtKB-UniRule"/>
</dbReference>
<dbReference type="Gene3D" id="3.40.1170.60">
    <property type="match status" value="1"/>
</dbReference>
<evidence type="ECO:0000313" key="20">
    <source>
        <dbReference type="Proteomes" id="UP000266915"/>
    </source>
</evidence>
<feature type="compositionally biased region" description="Polar residues" evidence="17">
    <location>
        <begin position="413"/>
        <end position="423"/>
    </location>
</feature>
<dbReference type="PANTHER" id="PTHR11076:SF33">
    <property type="entry name" value="DNA POLYMERASE KAPPA"/>
    <property type="match status" value="1"/>
</dbReference>
<dbReference type="Pfam" id="PF21999">
    <property type="entry name" value="IMS_HHH_1"/>
    <property type="match status" value="1"/>
</dbReference>
<evidence type="ECO:0000256" key="8">
    <source>
        <dbReference type="ARBA" id="ARBA00022723"/>
    </source>
</evidence>
<dbReference type="Gene3D" id="3.30.1490.100">
    <property type="entry name" value="DNA polymerase, Y-family, little finger domain"/>
    <property type="match status" value="1"/>
</dbReference>
<dbReference type="InterPro" id="IPR022880">
    <property type="entry name" value="DNApol_IV"/>
</dbReference>
<keyword evidence="12 16" id="KW-0238">DNA-binding</keyword>
<dbReference type="NCBIfam" id="NF003015">
    <property type="entry name" value="PRK03858.1"/>
    <property type="match status" value="1"/>
</dbReference>
<dbReference type="PANTHER" id="PTHR11076">
    <property type="entry name" value="DNA REPAIR POLYMERASE UMUC / TRANSFERASE FAMILY MEMBER"/>
    <property type="match status" value="1"/>
</dbReference>
<keyword evidence="11 16" id="KW-0239">DNA-directed DNA polymerase</keyword>
<keyword evidence="4 16" id="KW-0963">Cytoplasm</keyword>
<feature type="site" description="Substrate discrimination" evidence="16">
    <location>
        <position position="32"/>
    </location>
</feature>
<keyword evidence="3 16" id="KW-0515">Mutator protein</keyword>
<dbReference type="InterPro" id="IPR053848">
    <property type="entry name" value="IMS_HHH_1"/>
</dbReference>
<keyword evidence="6 16" id="KW-0548">Nucleotidyltransferase</keyword>
<dbReference type="RefSeq" id="WP_085510654.1">
    <property type="nucleotide sequence ID" value="NZ_FXAP01000001.1"/>
</dbReference>
<evidence type="ECO:0000256" key="7">
    <source>
        <dbReference type="ARBA" id="ARBA00022705"/>
    </source>
</evidence>
<dbReference type="CDD" id="cd03586">
    <property type="entry name" value="PolY_Pol_IV_kappa"/>
    <property type="match status" value="1"/>
</dbReference>
<feature type="binding site" evidence="16">
    <location>
        <position position="121"/>
    </location>
    <ligand>
        <name>Mg(2+)</name>
        <dbReference type="ChEBI" id="CHEBI:18420"/>
    </ligand>
</feature>
<feature type="domain" description="UmuC" evidence="18">
    <location>
        <begin position="23"/>
        <end position="203"/>
    </location>
</feature>
<evidence type="ECO:0000256" key="17">
    <source>
        <dbReference type="SAM" id="MobiDB-lite"/>
    </source>
</evidence>
<evidence type="ECO:0000256" key="12">
    <source>
        <dbReference type="ARBA" id="ARBA00023125"/>
    </source>
</evidence>
<evidence type="ECO:0000313" key="19">
    <source>
        <dbReference type="EMBL" id="ROR81531.1"/>
    </source>
</evidence>
<dbReference type="InterPro" id="IPR050116">
    <property type="entry name" value="DNA_polymerase-Y"/>
</dbReference>
<dbReference type="GO" id="GO:0006261">
    <property type="term" value="P:DNA-templated DNA replication"/>
    <property type="evidence" value="ECO:0007669"/>
    <property type="project" value="UniProtKB-UniRule"/>
</dbReference>
<dbReference type="GO" id="GO:0009432">
    <property type="term" value="P:SOS response"/>
    <property type="evidence" value="ECO:0007669"/>
    <property type="project" value="TreeGrafter"/>
</dbReference>
<evidence type="ECO:0000256" key="10">
    <source>
        <dbReference type="ARBA" id="ARBA00022842"/>
    </source>
</evidence>
<keyword evidence="7 16" id="KW-0235">DNA replication</keyword>
<dbReference type="GO" id="GO:0003684">
    <property type="term" value="F:damaged DNA binding"/>
    <property type="evidence" value="ECO:0007669"/>
    <property type="project" value="InterPro"/>
</dbReference>
<comment type="caution">
    <text evidence="19">The sequence shown here is derived from an EMBL/GenBank/DDBJ whole genome shotgun (WGS) entry which is preliminary data.</text>
</comment>
<evidence type="ECO:0000256" key="5">
    <source>
        <dbReference type="ARBA" id="ARBA00022679"/>
    </source>
</evidence>
<comment type="function">
    <text evidence="14 16">Poorly processive, error-prone DNA polymerase involved in untargeted mutagenesis. Copies undamaged DNA at stalled replication forks, which arise in vivo from mismatched or misaligned primer ends. These misaligned primers can be extended by PolIV. Exhibits no 3'-5' exonuclease (proofreading) activity. May be involved in translesional synthesis, in conjunction with the beta clamp from PolIII.</text>
</comment>
<evidence type="ECO:0000256" key="6">
    <source>
        <dbReference type="ARBA" id="ARBA00022695"/>
    </source>
</evidence>
<keyword evidence="8 16" id="KW-0479">Metal-binding</keyword>
<feature type="active site" evidence="16">
    <location>
        <position position="122"/>
    </location>
</feature>
<accession>A0A3N2C1Y9</accession>
<dbReference type="Gene3D" id="3.30.70.270">
    <property type="match status" value="1"/>
</dbReference>
<dbReference type="InterPro" id="IPR001126">
    <property type="entry name" value="UmuC"/>
</dbReference>
<gene>
    <name evidence="16" type="primary">dinB</name>
    <name evidence="19" type="ORF">EDD42_1593</name>
</gene>
<evidence type="ECO:0000256" key="14">
    <source>
        <dbReference type="ARBA" id="ARBA00025589"/>
    </source>
</evidence>
<dbReference type="GO" id="GO:0005829">
    <property type="term" value="C:cytosol"/>
    <property type="evidence" value="ECO:0007669"/>
    <property type="project" value="TreeGrafter"/>
</dbReference>
<evidence type="ECO:0000256" key="4">
    <source>
        <dbReference type="ARBA" id="ARBA00022490"/>
    </source>
</evidence>
<dbReference type="InterPro" id="IPR043128">
    <property type="entry name" value="Rev_trsase/Diguanyl_cyclase"/>
</dbReference>
<dbReference type="HAMAP" id="MF_01113">
    <property type="entry name" value="DNApol_IV"/>
    <property type="match status" value="1"/>
</dbReference>
<evidence type="ECO:0000256" key="15">
    <source>
        <dbReference type="ARBA" id="ARBA00049244"/>
    </source>
</evidence>
<dbReference type="SUPFAM" id="SSF56672">
    <property type="entry name" value="DNA/RNA polymerases"/>
    <property type="match status" value="1"/>
</dbReference>
<dbReference type="InterPro" id="IPR043502">
    <property type="entry name" value="DNA/RNA_pol_sf"/>
</dbReference>
<evidence type="ECO:0000256" key="2">
    <source>
        <dbReference type="ARBA" id="ARBA00010945"/>
    </source>
</evidence>
<dbReference type="Proteomes" id="UP000266915">
    <property type="component" value="Unassembled WGS sequence"/>
</dbReference>
<keyword evidence="10 16" id="KW-0460">Magnesium</keyword>
<dbReference type="NCBIfam" id="NF002677">
    <property type="entry name" value="PRK02406.1"/>
    <property type="match status" value="1"/>
</dbReference>
<evidence type="ECO:0000259" key="18">
    <source>
        <dbReference type="PROSITE" id="PS50173"/>
    </source>
</evidence>
<comment type="subunit">
    <text evidence="16">Monomer.</text>
</comment>
<evidence type="ECO:0000256" key="1">
    <source>
        <dbReference type="ARBA" id="ARBA00004496"/>
    </source>
</evidence>
<evidence type="ECO:0000256" key="9">
    <source>
        <dbReference type="ARBA" id="ARBA00022763"/>
    </source>
</evidence>
<comment type="catalytic activity">
    <reaction evidence="15 16">
        <text>DNA(n) + a 2'-deoxyribonucleoside 5'-triphosphate = DNA(n+1) + diphosphate</text>
        <dbReference type="Rhea" id="RHEA:22508"/>
        <dbReference type="Rhea" id="RHEA-COMP:17339"/>
        <dbReference type="Rhea" id="RHEA-COMP:17340"/>
        <dbReference type="ChEBI" id="CHEBI:33019"/>
        <dbReference type="ChEBI" id="CHEBI:61560"/>
        <dbReference type="ChEBI" id="CHEBI:173112"/>
        <dbReference type="EC" id="2.7.7.7"/>
    </reaction>
</comment>
<comment type="subcellular location">
    <subcellularLocation>
        <location evidence="1 16">Cytoplasm</location>
    </subcellularLocation>
</comment>
<organism evidence="19 20">
    <name type="scientific">Plantibacter flavus</name>
    <dbReference type="NCBI Taxonomy" id="150123"/>
    <lineage>
        <taxon>Bacteria</taxon>
        <taxon>Bacillati</taxon>
        <taxon>Actinomycetota</taxon>
        <taxon>Actinomycetes</taxon>
        <taxon>Micrococcales</taxon>
        <taxon>Microbacteriaceae</taxon>
        <taxon>Plantibacter</taxon>
    </lineage>
</organism>
<keyword evidence="5 16" id="KW-0808">Transferase</keyword>
<keyword evidence="13 16" id="KW-0234">DNA repair</keyword>
<dbReference type="EC" id="2.7.7.7" evidence="16"/>
<proteinExistence type="inferred from homology"/>
<dbReference type="PROSITE" id="PS50173">
    <property type="entry name" value="UMUC"/>
    <property type="match status" value="1"/>
</dbReference>
<sequence>MSRQDGASRRVSAHDADDSGTPILHVDMDAFFVSVELLERPELRGLPIIVGNKEGRSVVTSASYEARRYGVRAAMPVSQAMRLCPSAVVLPPHHGRYREYSDRVMEVFESVTPLVEPLSIDEAFLDVSGAVRLLGSPRTIAALVKQRVLDATGLPCSVGLASTKYVAKLASGLSKPDGLLVVPADETLAFLHPLPVGALWGVGGRTEEQLTNRGIRTIGQLASTPLSMLQRAVGEASGRRLLELANGIDPRGIELARREKSVSHEVTFPTDVSDPTILKRELLNLAGLVAIRLRKGGYAGRTISIRVRYADFSVVTRSRTIGEATNVGRRVYDEAASLFDDLDRGGRLVRLVGVKVDQLVPADEAGAGLWDPDEEWREAEQTIDRVASRFGDLAIAPASLLGKPRRRGLGSRGDSQGAGSTDQPLGPVDTER</sequence>
<dbReference type="InterPro" id="IPR036775">
    <property type="entry name" value="DNA_pol_Y-fam_lit_finger_sf"/>
</dbReference>
<dbReference type="SUPFAM" id="SSF100879">
    <property type="entry name" value="Lesion bypass DNA polymerase (Y-family), little finger domain"/>
    <property type="match status" value="1"/>
</dbReference>
<dbReference type="Gene3D" id="1.10.150.20">
    <property type="entry name" value="5' to 3' exonuclease, C-terminal subdomain"/>
    <property type="match status" value="1"/>
</dbReference>
<evidence type="ECO:0000256" key="13">
    <source>
        <dbReference type="ARBA" id="ARBA00023204"/>
    </source>
</evidence>
<evidence type="ECO:0000256" key="3">
    <source>
        <dbReference type="ARBA" id="ARBA00022457"/>
    </source>
</evidence>
<evidence type="ECO:0000256" key="11">
    <source>
        <dbReference type="ARBA" id="ARBA00022932"/>
    </source>
</evidence>
<feature type="binding site" evidence="16">
    <location>
        <position position="27"/>
    </location>
    <ligand>
        <name>Mg(2+)</name>
        <dbReference type="ChEBI" id="CHEBI:18420"/>
    </ligand>
</feature>
<dbReference type="GO" id="GO:0042276">
    <property type="term" value="P:error-prone translesion synthesis"/>
    <property type="evidence" value="ECO:0007669"/>
    <property type="project" value="TreeGrafter"/>
</dbReference>
<keyword evidence="9 16" id="KW-0227">DNA damage</keyword>
<dbReference type="Pfam" id="PF11799">
    <property type="entry name" value="IMS_C"/>
    <property type="match status" value="1"/>
</dbReference>
<comment type="similarity">
    <text evidence="2 16">Belongs to the DNA polymerase type-Y family.</text>
</comment>
<comment type="cofactor">
    <cofactor evidence="16">
        <name>Mg(2+)</name>
        <dbReference type="ChEBI" id="CHEBI:18420"/>
    </cofactor>
    <text evidence="16">Binds 2 magnesium ions per subunit.</text>
</comment>
<dbReference type="EMBL" id="RKHL01000001">
    <property type="protein sequence ID" value="ROR81531.1"/>
    <property type="molecule type" value="Genomic_DNA"/>
</dbReference>
<reference evidence="19 20" key="1">
    <citation type="submission" date="2018-11" db="EMBL/GenBank/DDBJ databases">
        <title>Sequencing the genomes of 1000 actinobacteria strains.</title>
        <authorList>
            <person name="Klenk H.-P."/>
        </authorList>
    </citation>
    <scope>NUCLEOTIDE SEQUENCE [LARGE SCALE GENOMIC DNA]</scope>
    <source>
        <strain evidence="19 20">DSM 14012</strain>
    </source>
</reference>
<dbReference type="Pfam" id="PF00817">
    <property type="entry name" value="IMS"/>
    <property type="match status" value="1"/>
</dbReference>
<keyword evidence="20" id="KW-1185">Reference proteome</keyword>
<dbReference type="GO" id="GO:0003887">
    <property type="term" value="F:DNA-directed DNA polymerase activity"/>
    <property type="evidence" value="ECO:0007669"/>
    <property type="project" value="UniProtKB-UniRule"/>
</dbReference>
<name>A0A3N2C1Y9_9MICO</name>
<feature type="region of interest" description="Disordered" evidence="17">
    <location>
        <begin position="401"/>
        <end position="432"/>
    </location>
</feature>
<protein>
    <recommendedName>
        <fullName evidence="16">DNA polymerase IV</fullName>
        <shortName evidence="16">Pol IV</shortName>
        <ecNumber evidence="16">2.7.7.7</ecNumber>
    </recommendedName>
</protein>
<dbReference type="GO" id="GO:0000287">
    <property type="term" value="F:magnesium ion binding"/>
    <property type="evidence" value="ECO:0007669"/>
    <property type="project" value="UniProtKB-UniRule"/>
</dbReference>
<evidence type="ECO:0000256" key="16">
    <source>
        <dbReference type="HAMAP-Rule" id="MF_01113"/>
    </source>
</evidence>